<evidence type="ECO:0000256" key="3">
    <source>
        <dbReference type="ARBA" id="ARBA00022723"/>
    </source>
</evidence>
<dbReference type="Proteomes" id="UP000298030">
    <property type="component" value="Unassembled WGS sequence"/>
</dbReference>
<comment type="subcellular location">
    <subcellularLocation>
        <location evidence="1">Cytoplasm</location>
    </subcellularLocation>
</comment>
<organism evidence="7 8">
    <name type="scientific">Coprinellus micaceus</name>
    <name type="common">Glistening ink-cap mushroom</name>
    <name type="synonym">Coprinus micaceus</name>
    <dbReference type="NCBI Taxonomy" id="71717"/>
    <lineage>
        <taxon>Eukaryota</taxon>
        <taxon>Fungi</taxon>
        <taxon>Dikarya</taxon>
        <taxon>Basidiomycota</taxon>
        <taxon>Agaricomycotina</taxon>
        <taxon>Agaricomycetes</taxon>
        <taxon>Agaricomycetidae</taxon>
        <taxon>Agaricales</taxon>
        <taxon>Agaricineae</taxon>
        <taxon>Psathyrellaceae</taxon>
        <taxon>Coprinellus</taxon>
    </lineage>
</organism>
<dbReference type="Gene3D" id="1.10.238.10">
    <property type="entry name" value="EF-hand"/>
    <property type="match status" value="1"/>
</dbReference>
<dbReference type="InterPro" id="IPR018247">
    <property type="entry name" value="EF_Hand_1_Ca_BS"/>
</dbReference>
<dbReference type="EMBL" id="QPFP01000336">
    <property type="protein sequence ID" value="TEB16205.1"/>
    <property type="molecule type" value="Genomic_DNA"/>
</dbReference>
<dbReference type="InterPro" id="IPR051426">
    <property type="entry name" value="Peflin/Sorcin_CaBP"/>
</dbReference>
<dbReference type="GO" id="GO:0005737">
    <property type="term" value="C:cytoplasm"/>
    <property type="evidence" value="ECO:0007669"/>
    <property type="project" value="UniProtKB-SubCell"/>
</dbReference>
<dbReference type="GO" id="GO:0046872">
    <property type="term" value="F:metal ion binding"/>
    <property type="evidence" value="ECO:0007669"/>
    <property type="project" value="UniProtKB-KW"/>
</dbReference>
<proteinExistence type="predicted"/>
<evidence type="ECO:0000256" key="4">
    <source>
        <dbReference type="ARBA" id="ARBA00022737"/>
    </source>
</evidence>
<reference evidence="7 8" key="1">
    <citation type="journal article" date="2019" name="Nat. Ecol. Evol.">
        <title>Megaphylogeny resolves global patterns of mushroom evolution.</title>
        <authorList>
            <person name="Varga T."/>
            <person name="Krizsan K."/>
            <person name="Foldi C."/>
            <person name="Dima B."/>
            <person name="Sanchez-Garcia M."/>
            <person name="Sanchez-Ramirez S."/>
            <person name="Szollosi G.J."/>
            <person name="Szarkandi J.G."/>
            <person name="Papp V."/>
            <person name="Albert L."/>
            <person name="Andreopoulos W."/>
            <person name="Angelini C."/>
            <person name="Antonin V."/>
            <person name="Barry K.W."/>
            <person name="Bougher N.L."/>
            <person name="Buchanan P."/>
            <person name="Buyck B."/>
            <person name="Bense V."/>
            <person name="Catcheside P."/>
            <person name="Chovatia M."/>
            <person name="Cooper J."/>
            <person name="Damon W."/>
            <person name="Desjardin D."/>
            <person name="Finy P."/>
            <person name="Geml J."/>
            <person name="Haridas S."/>
            <person name="Hughes K."/>
            <person name="Justo A."/>
            <person name="Karasinski D."/>
            <person name="Kautmanova I."/>
            <person name="Kiss B."/>
            <person name="Kocsube S."/>
            <person name="Kotiranta H."/>
            <person name="LaButti K.M."/>
            <person name="Lechner B.E."/>
            <person name="Liimatainen K."/>
            <person name="Lipzen A."/>
            <person name="Lukacs Z."/>
            <person name="Mihaltcheva S."/>
            <person name="Morgado L.N."/>
            <person name="Niskanen T."/>
            <person name="Noordeloos M.E."/>
            <person name="Ohm R.A."/>
            <person name="Ortiz-Santana B."/>
            <person name="Ovrebo C."/>
            <person name="Racz N."/>
            <person name="Riley R."/>
            <person name="Savchenko A."/>
            <person name="Shiryaev A."/>
            <person name="Soop K."/>
            <person name="Spirin V."/>
            <person name="Szebenyi C."/>
            <person name="Tomsovsky M."/>
            <person name="Tulloss R.E."/>
            <person name="Uehling J."/>
            <person name="Grigoriev I.V."/>
            <person name="Vagvolgyi C."/>
            <person name="Papp T."/>
            <person name="Martin F.M."/>
            <person name="Miettinen O."/>
            <person name="Hibbett D.S."/>
            <person name="Nagy L.G."/>
        </authorList>
    </citation>
    <scope>NUCLEOTIDE SEQUENCE [LARGE SCALE GENOMIC DNA]</scope>
    <source>
        <strain evidence="7 8">FP101781</strain>
    </source>
</reference>
<dbReference type="AlphaFoldDB" id="A0A4Y7S4B7"/>
<comment type="caution">
    <text evidence="7">The sequence shown here is derived from an EMBL/GenBank/DDBJ whole genome shotgun (WGS) entry which is preliminary data.</text>
</comment>
<evidence type="ECO:0000256" key="6">
    <source>
        <dbReference type="SAM" id="MobiDB-lite"/>
    </source>
</evidence>
<accession>A0A4Y7S4B7</accession>
<gene>
    <name evidence="7" type="ORF">FA13DRAFT_1747267</name>
</gene>
<dbReference type="PANTHER" id="PTHR46212">
    <property type="entry name" value="PEFLIN"/>
    <property type="match status" value="1"/>
</dbReference>
<protein>
    <recommendedName>
        <fullName evidence="9">EF-hand</fullName>
    </recommendedName>
</protein>
<evidence type="ECO:0008006" key="9">
    <source>
        <dbReference type="Google" id="ProtNLM"/>
    </source>
</evidence>
<evidence type="ECO:0000313" key="8">
    <source>
        <dbReference type="Proteomes" id="UP000298030"/>
    </source>
</evidence>
<dbReference type="SUPFAM" id="SSF47473">
    <property type="entry name" value="EF-hand"/>
    <property type="match status" value="1"/>
</dbReference>
<dbReference type="PANTHER" id="PTHR46212:SF3">
    <property type="entry name" value="GH27120P"/>
    <property type="match status" value="1"/>
</dbReference>
<keyword evidence="5" id="KW-0106">Calcium</keyword>
<keyword evidence="4" id="KW-0677">Repeat</keyword>
<feature type="region of interest" description="Disordered" evidence="6">
    <location>
        <begin position="46"/>
        <end position="77"/>
    </location>
</feature>
<sequence length="268" mass="29525">MAPPTLSAQSKSLAPRRALKAPSVASFYNYGPPETDGIRMTLLTSSQECSTRSTPRSEEGAPIYSPDSLRPSRARGVSRQNRLLNDIRSVHQDCESTPLSCDPPLGYSLVARRPVGTLANIQDQPQAPRFNPHAVAIWPTQGPDPIYEVLRFGDDPDIWTAFLAAGADKSGLLGPNELRAALVNSPWNKPFEPATIDMLINIFDLNHNKAIGFQEFVGLSKYLKVLESSTSTTLPRVPHFHFNHYHRNGETNSKRRTGISQGVLTPEN</sequence>
<keyword evidence="3" id="KW-0479">Metal-binding</keyword>
<evidence type="ECO:0000256" key="2">
    <source>
        <dbReference type="ARBA" id="ARBA00022490"/>
    </source>
</evidence>
<dbReference type="InterPro" id="IPR011992">
    <property type="entry name" value="EF-hand-dom_pair"/>
</dbReference>
<keyword evidence="8" id="KW-1185">Reference proteome</keyword>
<evidence type="ECO:0000256" key="1">
    <source>
        <dbReference type="ARBA" id="ARBA00004496"/>
    </source>
</evidence>
<evidence type="ECO:0000313" key="7">
    <source>
        <dbReference type="EMBL" id="TEB16205.1"/>
    </source>
</evidence>
<keyword evidence="2" id="KW-0963">Cytoplasm</keyword>
<feature type="region of interest" description="Disordered" evidence="6">
    <location>
        <begin position="246"/>
        <end position="268"/>
    </location>
</feature>
<dbReference type="STRING" id="71717.A0A4Y7S4B7"/>
<name>A0A4Y7S4B7_COPMI</name>
<evidence type="ECO:0000256" key="5">
    <source>
        <dbReference type="ARBA" id="ARBA00022837"/>
    </source>
</evidence>
<feature type="compositionally biased region" description="Polar residues" evidence="6">
    <location>
        <begin position="258"/>
        <end position="268"/>
    </location>
</feature>
<dbReference type="PROSITE" id="PS00018">
    <property type="entry name" value="EF_HAND_1"/>
    <property type="match status" value="1"/>
</dbReference>